<dbReference type="EMBL" id="QMEB01000152">
    <property type="protein sequence ID" value="NMG21298.1"/>
    <property type="molecule type" value="Genomic_DNA"/>
</dbReference>
<organism evidence="1 2">
    <name type="scientific">Brasilonema bromeliae SPC951</name>
    <dbReference type="NCBI Taxonomy" id="385972"/>
    <lineage>
        <taxon>Bacteria</taxon>
        <taxon>Bacillati</taxon>
        <taxon>Cyanobacteriota</taxon>
        <taxon>Cyanophyceae</taxon>
        <taxon>Nostocales</taxon>
        <taxon>Scytonemataceae</taxon>
        <taxon>Brasilonema</taxon>
        <taxon>Bromeliae group (in: Brasilonema)</taxon>
    </lineage>
</organism>
<proteinExistence type="predicted"/>
<evidence type="ECO:0008006" key="3">
    <source>
        <dbReference type="Google" id="ProtNLM"/>
    </source>
</evidence>
<dbReference type="Gene3D" id="3.40.50.1980">
    <property type="entry name" value="Nitrogenase molybdenum iron protein domain"/>
    <property type="match status" value="1"/>
</dbReference>
<sequence>MLGINIRHLKLLNHKKDYSGPYHGYDGFAIFARDMDLALNSPTWGLIGAPWSQKAKAKAEAKAVA</sequence>
<dbReference type="Proteomes" id="UP000718564">
    <property type="component" value="Unassembled WGS sequence"/>
</dbReference>
<comment type="caution">
    <text evidence="1">The sequence shown here is derived from an EMBL/GenBank/DDBJ whole genome shotgun (WGS) entry which is preliminary data.</text>
</comment>
<evidence type="ECO:0000313" key="2">
    <source>
        <dbReference type="Proteomes" id="UP000718564"/>
    </source>
</evidence>
<evidence type="ECO:0000313" key="1">
    <source>
        <dbReference type="EMBL" id="NMG21298.1"/>
    </source>
</evidence>
<dbReference type="SUPFAM" id="SSF53807">
    <property type="entry name" value="Helical backbone' metal receptor"/>
    <property type="match status" value="1"/>
</dbReference>
<accession>A0ABX1PA25</accession>
<reference evidence="1 2" key="1">
    <citation type="submission" date="2018-06" db="EMBL/GenBank/DDBJ databases">
        <title>Comparative genomics of Brasilonema spp. strains.</title>
        <authorList>
            <person name="Alvarenga D.O."/>
            <person name="Fiore M.F."/>
            <person name="Varani A.M."/>
        </authorList>
    </citation>
    <scope>NUCLEOTIDE SEQUENCE [LARGE SCALE GENOMIC DNA]</scope>
    <source>
        <strain evidence="1 2">SPC951</strain>
    </source>
</reference>
<keyword evidence="2" id="KW-1185">Reference proteome</keyword>
<gene>
    <name evidence="1" type="ORF">DP116_18325</name>
</gene>
<protein>
    <recommendedName>
        <fullName evidence="3">Nitrogenase molybdenum-iron protein alpha chain</fullName>
    </recommendedName>
</protein>
<name>A0ABX1PA25_9CYAN</name>